<accession>A0A9X0WF25</accession>
<dbReference type="CDD" id="cd01948">
    <property type="entry name" value="EAL"/>
    <property type="match status" value="1"/>
</dbReference>
<dbReference type="InterPro" id="IPR050706">
    <property type="entry name" value="Cyclic-di-GMP_PDE-like"/>
</dbReference>
<dbReference type="PANTHER" id="PTHR33121:SF79">
    <property type="entry name" value="CYCLIC DI-GMP PHOSPHODIESTERASE PDED-RELATED"/>
    <property type="match status" value="1"/>
</dbReference>
<dbReference type="Gene3D" id="3.30.70.270">
    <property type="match status" value="1"/>
</dbReference>
<feature type="domain" description="EAL" evidence="3">
    <location>
        <begin position="441"/>
        <end position="689"/>
    </location>
</feature>
<dbReference type="Pfam" id="PF00990">
    <property type="entry name" value="GGDEF"/>
    <property type="match status" value="1"/>
</dbReference>
<organism evidence="5 6">
    <name type="scientific">Thiocapsa imhoffii</name>
    <dbReference type="NCBI Taxonomy" id="382777"/>
    <lineage>
        <taxon>Bacteria</taxon>
        <taxon>Pseudomonadati</taxon>
        <taxon>Pseudomonadota</taxon>
        <taxon>Gammaproteobacteria</taxon>
        <taxon>Chromatiales</taxon>
        <taxon>Chromatiaceae</taxon>
        <taxon>Thiocapsa</taxon>
    </lineage>
</organism>
<name>A0A9X0WF25_9GAMM</name>
<reference evidence="5 6" key="1">
    <citation type="journal article" date="2020" name="Microorganisms">
        <title>Osmotic Adaptation and Compatible Solute Biosynthesis of Phototrophic Bacteria as Revealed from Genome Analyses.</title>
        <authorList>
            <person name="Imhoff J.F."/>
            <person name="Rahn T."/>
            <person name="Kunzel S."/>
            <person name="Keller A."/>
            <person name="Neulinger S.C."/>
        </authorList>
    </citation>
    <scope>NUCLEOTIDE SEQUENCE [LARGE SCALE GENOMIC DNA]</scope>
    <source>
        <strain evidence="5 6">DSM 21303</strain>
    </source>
</reference>
<dbReference type="PROSITE" id="PS50110">
    <property type="entry name" value="RESPONSE_REGULATORY"/>
    <property type="match status" value="2"/>
</dbReference>
<dbReference type="PROSITE" id="PS50883">
    <property type="entry name" value="EAL"/>
    <property type="match status" value="1"/>
</dbReference>
<dbReference type="SMART" id="SM00052">
    <property type="entry name" value="EAL"/>
    <property type="match status" value="1"/>
</dbReference>
<feature type="domain" description="Response regulatory" evidence="2">
    <location>
        <begin position="137"/>
        <end position="253"/>
    </location>
</feature>
<dbReference type="InterPro" id="IPR000160">
    <property type="entry name" value="GGDEF_dom"/>
</dbReference>
<keyword evidence="6" id="KW-1185">Reference proteome</keyword>
<dbReference type="Proteomes" id="UP001138802">
    <property type="component" value="Unassembled WGS sequence"/>
</dbReference>
<dbReference type="InterPro" id="IPR035919">
    <property type="entry name" value="EAL_sf"/>
</dbReference>
<dbReference type="AlphaFoldDB" id="A0A9X0WF25"/>
<proteinExistence type="predicted"/>
<dbReference type="SUPFAM" id="SSF52172">
    <property type="entry name" value="CheY-like"/>
    <property type="match status" value="2"/>
</dbReference>
<feature type="domain" description="GGDEF" evidence="4">
    <location>
        <begin position="297"/>
        <end position="430"/>
    </location>
</feature>
<dbReference type="Gene3D" id="3.20.20.450">
    <property type="entry name" value="EAL domain"/>
    <property type="match status" value="1"/>
</dbReference>
<sequence length="690" mass="77174">MNEAVVTTTDNQVFYFGDDAVLCMGVAAQIQPRGLKLESFEHLDEIERRLAEGRPRVLILDLRCLTDDLSPTDLIARLRAEDTSTAILCLAEEDSINTRLQVMRAGAAGYFPAPVDPIDVAKRIIASSGLERVKAPKILVVEDDLVQAKYIELLLTGAGMQPHLVNEPLQIMERMREVQPDLVLMDLYLPGATGAELTAVIRDHAEFFDTPVIFLSAETDPDKQLDALKVGGDSFISKPVKREQLIGSIEHRIRMSRWLREHRVKIDRHDAPQGVLPREAFMQRLDRLVHDRTPMSEGTGLLVIELDRPEQILEALGVQNMERLLRRLQGQFAEQLQPQECAARFDDIAFVVLARRDEQADLDALSAHLLKAVAATNLRAGGQRIPITATIGIGLFIPAADDAITMLSRSRTALLKAKHEGGNRVRFWKPLVSPGSGLDYDQVVCDLVRHAITGDGLVLMFQPIVSLGTNVGELYEVQLRLRTPHGEEIPAADFLPVAERAGLMPQIDRWVLENALDVMNARRSKHPRLRLLIHQTIESIATRDWLPWFREQMVQRNLIRRRPLLQFQIHDVREHLEATRKIVAILRKYGIQVCIANVSGLAADLELVSDLSVSLAKLSFATLLNSEQAELTRVVEQLRAGGTSVIAAGIEDPETIARVWNCKPDFIQGNSLQMPSSELIYDFHDSTDDL</sequence>
<comment type="caution">
    <text evidence="5">The sequence shown here is derived from an EMBL/GenBank/DDBJ whole genome shotgun (WGS) entry which is preliminary data.</text>
</comment>
<gene>
    <name evidence="5" type="ORF">CKO25_01405</name>
</gene>
<dbReference type="Pfam" id="PF00072">
    <property type="entry name" value="Response_reg"/>
    <property type="match status" value="1"/>
</dbReference>
<dbReference type="InterPro" id="IPR011006">
    <property type="entry name" value="CheY-like_superfamily"/>
</dbReference>
<feature type="domain" description="Response regulatory" evidence="2">
    <location>
        <begin position="12"/>
        <end position="128"/>
    </location>
</feature>
<evidence type="ECO:0000259" key="4">
    <source>
        <dbReference type="PROSITE" id="PS50887"/>
    </source>
</evidence>
<dbReference type="SUPFAM" id="SSF141868">
    <property type="entry name" value="EAL domain-like"/>
    <property type="match status" value="1"/>
</dbReference>
<dbReference type="SMART" id="SM00448">
    <property type="entry name" value="REC"/>
    <property type="match status" value="2"/>
</dbReference>
<dbReference type="InterPro" id="IPR029787">
    <property type="entry name" value="Nucleotide_cyclase"/>
</dbReference>
<dbReference type="PROSITE" id="PS50887">
    <property type="entry name" value="GGDEF"/>
    <property type="match status" value="1"/>
</dbReference>
<dbReference type="Gene3D" id="3.40.50.2300">
    <property type="match status" value="2"/>
</dbReference>
<evidence type="ECO:0000313" key="6">
    <source>
        <dbReference type="Proteomes" id="UP001138802"/>
    </source>
</evidence>
<dbReference type="GO" id="GO:0000160">
    <property type="term" value="P:phosphorelay signal transduction system"/>
    <property type="evidence" value="ECO:0007669"/>
    <property type="project" value="InterPro"/>
</dbReference>
<keyword evidence="1" id="KW-0597">Phosphoprotein</keyword>
<protein>
    <submittedName>
        <fullName evidence="5">Response regulator receiver protein</fullName>
    </submittedName>
</protein>
<evidence type="ECO:0000259" key="2">
    <source>
        <dbReference type="PROSITE" id="PS50110"/>
    </source>
</evidence>
<feature type="modified residue" description="4-aspartylphosphate" evidence="1">
    <location>
        <position position="186"/>
    </location>
</feature>
<dbReference type="InterPro" id="IPR001789">
    <property type="entry name" value="Sig_transdc_resp-reg_receiver"/>
</dbReference>
<dbReference type="InterPro" id="IPR043128">
    <property type="entry name" value="Rev_trsase/Diguanyl_cyclase"/>
</dbReference>
<evidence type="ECO:0000313" key="5">
    <source>
        <dbReference type="EMBL" id="MBK1643331.1"/>
    </source>
</evidence>
<dbReference type="InterPro" id="IPR001633">
    <property type="entry name" value="EAL_dom"/>
</dbReference>
<dbReference type="RefSeq" id="WP_200386108.1">
    <property type="nucleotide sequence ID" value="NZ_NRSD01000001.1"/>
</dbReference>
<dbReference type="SUPFAM" id="SSF55073">
    <property type="entry name" value="Nucleotide cyclase"/>
    <property type="match status" value="1"/>
</dbReference>
<evidence type="ECO:0000256" key="1">
    <source>
        <dbReference type="PROSITE-ProRule" id="PRU00169"/>
    </source>
</evidence>
<dbReference type="PANTHER" id="PTHR33121">
    <property type="entry name" value="CYCLIC DI-GMP PHOSPHODIESTERASE PDEF"/>
    <property type="match status" value="1"/>
</dbReference>
<dbReference type="GO" id="GO:0071111">
    <property type="term" value="F:cyclic-guanylate-specific phosphodiesterase activity"/>
    <property type="evidence" value="ECO:0007669"/>
    <property type="project" value="InterPro"/>
</dbReference>
<dbReference type="CDD" id="cd00156">
    <property type="entry name" value="REC"/>
    <property type="match status" value="1"/>
</dbReference>
<evidence type="ECO:0000259" key="3">
    <source>
        <dbReference type="PROSITE" id="PS50883"/>
    </source>
</evidence>
<dbReference type="EMBL" id="NRSD01000001">
    <property type="protein sequence ID" value="MBK1643331.1"/>
    <property type="molecule type" value="Genomic_DNA"/>
</dbReference>
<feature type="modified residue" description="4-aspartylphosphate" evidence="1">
    <location>
        <position position="61"/>
    </location>
</feature>
<dbReference type="SMART" id="SM00267">
    <property type="entry name" value="GGDEF"/>
    <property type="match status" value="1"/>
</dbReference>
<dbReference type="Pfam" id="PF00563">
    <property type="entry name" value="EAL"/>
    <property type="match status" value="1"/>
</dbReference>